<proteinExistence type="predicted"/>
<name>A0A0E1X1L3_9HYPH</name>
<dbReference type="GeneID" id="93016878"/>
<accession>A0A0E1X1L3</accession>
<gene>
    <name evidence="1" type="ORF">BALG_00998</name>
</gene>
<dbReference type="Gene3D" id="3.40.50.300">
    <property type="entry name" value="P-loop containing nucleotide triphosphate hydrolases"/>
    <property type="match status" value="1"/>
</dbReference>
<dbReference type="Pfam" id="PF13207">
    <property type="entry name" value="AAA_17"/>
    <property type="match status" value="1"/>
</dbReference>
<reference evidence="1" key="1">
    <citation type="submission" date="2009-01" db="EMBL/GenBank/DDBJ databases">
        <title>The Genome Sequence of Brucella pinnipedialis M292/94/1.</title>
        <authorList>
            <consortium name="The Broad Institute Genome Sequencing Platform"/>
            <person name="Ward D."/>
            <person name="Young S.K."/>
            <person name="Kodira C.D."/>
            <person name="Zeng Q."/>
            <person name="Koehrsen M."/>
            <person name="Alvarado L."/>
            <person name="Berlin A."/>
            <person name="Borenstein D."/>
            <person name="Chen Z."/>
            <person name="Engels R."/>
            <person name="Freedman E."/>
            <person name="Gellesch M."/>
            <person name="Goldberg J."/>
            <person name="Griggs A."/>
            <person name="Gujja S."/>
            <person name="Heiman D."/>
            <person name="Hepburn T."/>
            <person name="Howarth C."/>
            <person name="Jen D."/>
            <person name="Larson L."/>
            <person name="Lewis B."/>
            <person name="Mehta T."/>
            <person name="Park D."/>
            <person name="Pearson M."/>
            <person name="Roberts A."/>
            <person name="Saif S."/>
            <person name="Shea T."/>
            <person name="Shenoy N."/>
            <person name="Sisk P."/>
            <person name="Stolte C."/>
            <person name="Sykes S."/>
            <person name="Walk T."/>
            <person name="White J."/>
            <person name="Yandava C."/>
            <person name="Whatmore A.M."/>
            <person name="Perrett L.L."/>
            <person name="O'Callaghan D."/>
            <person name="Nusbaum C."/>
            <person name="Galagan J."/>
            <person name="Birren B."/>
        </authorList>
    </citation>
    <scope>NUCLEOTIDE SEQUENCE [LARGE SCALE GENOMIC DNA]</scope>
    <source>
        <strain evidence="1">M292/94/1</strain>
    </source>
</reference>
<protein>
    <recommendedName>
        <fullName evidence="2">Adenylate kinase</fullName>
    </recommendedName>
</protein>
<evidence type="ECO:0000313" key="1">
    <source>
        <dbReference type="EMBL" id="EEZ30878.1"/>
    </source>
</evidence>
<dbReference type="EMBL" id="EQ999546">
    <property type="protein sequence ID" value="EEZ30878.1"/>
    <property type="molecule type" value="Genomic_DNA"/>
</dbReference>
<dbReference type="HOGENOM" id="CLU_094604_0_0_5"/>
<dbReference type="Proteomes" id="UP000004659">
    <property type="component" value="Unassembled WGS sequence"/>
</dbReference>
<dbReference type="InterPro" id="IPR027417">
    <property type="entry name" value="P-loop_NTPase"/>
</dbReference>
<dbReference type="RefSeq" id="WP_002963865.1">
    <property type="nucleotide sequence ID" value="NZ_EQ999546.1"/>
</dbReference>
<organism evidence="1">
    <name type="scientific">Brucella pinnipedialis M292/94/1</name>
    <dbReference type="NCBI Taxonomy" id="520462"/>
    <lineage>
        <taxon>Bacteria</taxon>
        <taxon>Pseudomonadati</taxon>
        <taxon>Pseudomonadota</taxon>
        <taxon>Alphaproteobacteria</taxon>
        <taxon>Hyphomicrobiales</taxon>
        <taxon>Brucellaceae</taxon>
        <taxon>Brucella/Ochrobactrum group</taxon>
        <taxon>Brucella</taxon>
    </lineage>
</organism>
<dbReference type="SUPFAM" id="SSF52540">
    <property type="entry name" value="P-loop containing nucleoside triphosphate hydrolases"/>
    <property type="match status" value="1"/>
</dbReference>
<dbReference type="AlphaFoldDB" id="A0A0E1X1L3"/>
<sequence>MSGRKVVALVGVSGVGKSTLLKDARRGLVFEHLQASSLIKAERQERKGKPVIHDLLREGNIDDNQALLIAGFIRRAPKEGLIVLDGHTIIDTPDGLVEISPSVFSAIDVSRFIVLVDDVEKIALRRLSDSRRTRPVRSQEELVEHQERSVLAAYRAALALSVPLFVVPLNKRPDIAMLLDR</sequence>
<evidence type="ECO:0008006" key="2">
    <source>
        <dbReference type="Google" id="ProtNLM"/>
    </source>
</evidence>